<evidence type="ECO:0000256" key="1">
    <source>
        <dbReference type="SAM" id="Coils"/>
    </source>
</evidence>
<organism evidence="3 4">
    <name type="scientific">Stephanodiscus triporus</name>
    <dbReference type="NCBI Taxonomy" id="2934178"/>
    <lineage>
        <taxon>Eukaryota</taxon>
        <taxon>Sar</taxon>
        <taxon>Stramenopiles</taxon>
        <taxon>Ochrophyta</taxon>
        <taxon>Bacillariophyta</taxon>
        <taxon>Coscinodiscophyceae</taxon>
        <taxon>Thalassiosirophycidae</taxon>
        <taxon>Stephanodiscales</taxon>
        <taxon>Stephanodiscaceae</taxon>
        <taxon>Stephanodiscus</taxon>
    </lineage>
</organism>
<gene>
    <name evidence="3" type="ORF">ACHAW5_001159</name>
</gene>
<feature type="compositionally biased region" description="Polar residues" evidence="2">
    <location>
        <begin position="172"/>
        <end position="187"/>
    </location>
</feature>
<proteinExistence type="predicted"/>
<evidence type="ECO:0000256" key="2">
    <source>
        <dbReference type="SAM" id="MobiDB-lite"/>
    </source>
</evidence>
<dbReference type="AlphaFoldDB" id="A0ABD3MR93"/>
<feature type="region of interest" description="Disordered" evidence="2">
    <location>
        <begin position="157"/>
        <end position="187"/>
    </location>
</feature>
<reference evidence="3 4" key="1">
    <citation type="submission" date="2024-10" db="EMBL/GenBank/DDBJ databases">
        <title>Updated reference genomes for cyclostephanoid diatoms.</title>
        <authorList>
            <person name="Roberts W.R."/>
            <person name="Alverson A.J."/>
        </authorList>
    </citation>
    <scope>NUCLEOTIDE SEQUENCE [LARGE SCALE GENOMIC DNA]</scope>
    <source>
        <strain evidence="3 4">AJA276-08</strain>
    </source>
</reference>
<accession>A0ABD3MR93</accession>
<comment type="caution">
    <text evidence="3">The sequence shown here is derived from an EMBL/GenBank/DDBJ whole genome shotgun (WGS) entry which is preliminary data.</text>
</comment>
<feature type="coiled-coil region" evidence="1">
    <location>
        <begin position="5"/>
        <end position="32"/>
    </location>
</feature>
<dbReference type="Proteomes" id="UP001530315">
    <property type="component" value="Unassembled WGS sequence"/>
</dbReference>
<keyword evidence="1" id="KW-0175">Coiled coil</keyword>
<protein>
    <submittedName>
        <fullName evidence="3">Uncharacterized protein</fullName>
    </submittedName>
</protein>
<dbReference type="EMBL" id="JALLAZ020001729">
    <property type="protein sequence ID" value="KAL3766490.1"/>
    <property type="molecule type" value="Genomic_DNA"/>
</dbReference>
<evidence type="ECO:0000313" key="3">
    <source>
        <dbReference type="EMBL" id="KAL3766490.1"/>
    </source>
</evidence>
<sequence>MGRRLAQERSTNRQLTQRISELEGELLLLRRRGMMTGKTRDDPYAAAAAAPFSSPPATAPARARRDDDVDPADRARGVEGAAPRSLETRRRRAAADEGGAEETNPSPRRTESSADAIVDGRLSKTTDAAVDALLLSSDRSSIEGVLSRAVKLLAEGSEDHRRNGGTIDGSESGASRPSSNRGINGSTRSVALRERMHEYRELVTAFYSEQQSHGDIDGEEYISREDVLWLLRELKWRYEDILDGYERERSGEEYEDSHRIRELRECVESLANIVREGIEHPAHQNDCGRRGDPTIAEETYILHDEISSLKQRLTSFAQQVKEIRSSHLDDTEAMKRDFNEQLENKSRIVQHLESKISEQEEYVARIQNETRQAQQLVQEEKLKLALSREGTAARIRYLEGMLRSLQMELRGKDRINRELQGVASTPPPVFLRDLTSAMGDADPFDETETQKGVEPSTPPIIPRELTSPMRDANPWDAPPPTFPCDPTSAIKQLEPRHEDPMHNEHEADVTDDLECWRGDAQLSPNGTGIAMLRKQIASLGNLLADSETRRAEMLEDFQRERREYIAQYKQLGDVLKKIIEGRENAMVLGEDDFLQVK</sequence>
<keyword evidence="4" id="KW-1185">Reference proteome</keyword>
<feature type="region of interest" description="Disordered" evidence="2">
    <location>
        <begin position="37"/>
        <end position="120"/>
    </location>
</feature>
<feature type="coiled-coil region" evidence="1">
    <location>
        <begin position="328"/>
        <end position="383"/>
    </location>
</feature>
<evidence type="ECO:0000313" key="4">
    <source>
        <dbReference type="Proteomes" id="UP001530315"/>
    </source>
</evidence>
<feature type="coiled-coil region" evidence="1">
    <location>
        <begin position="543"/>
        <end position="574"/>
    </location>
</feature>
<name>A0ABD3MR93_9STRA</name>
<feature type="compositionally biased region" description="Basic and acidic residues" evidence="2">
    <location>
        <begin position="63"/>
        <end position="77"/>
    </location>
</feature>